<evidence type="ECO:0000313" key="3">
    <source>
        <dbReference type="Proteomes" id="UP000741013"/>
    </source>
</evidence>
<dbReference type="InterPro" id="IPR011990">
    <property type="entry name" value="TPR-like_helical_dom_sf"/>
</dbReference>
<protein>
    <submittedName>
        <fullName evidence="2">Transcriptional regulator with XRE-family HTH domain/tetratricopeptide (TPR) repeat protein</fullName>
    </submittedName>
</protein>
<dbReference type="RefSeq" id="WP_209665866.1">
    <property type="nucleotide sequence ID" value="NZ_JAGGMS010000001.1"/>
</dbReference>
<dbReference type="Gene3D" id="1.10.260.40">
    <property type="entry name" value="lambda repressor-like DNA-binding domains"/>
    <property type="match status" value="1"/>
</dbReference>
<gene>
    <name evidence="2" type="ORF">JOM49_004105</name>
</gene>
<sequence>MTGRFSALLRQLRLQAGLTQEQLAERAEVGIRTIRGFETGERANPRVFTVRRLADALGAKPVERDELLAAAVNAEAAETVEAPAGPVPRQLPAPPGRFVGRRRELDHLTATLDGAAAEGATVVVSAISGGGGVGKTWLALHWAHQHLADFPDGQLFVDLRGFAPSGRPMTSGEAIRGLLEALGVQPAAIPADPDAQAGLYRSLVAGRRMLIVLDNARDSHQVAPLLPGGPACTVVVTSRDRLAGLVIAHDTRPITLDLLSEVDARDLLRTRLGEQRLAAEPEATADLLASCAGLPLALAVVAARGALRPDIPLAALAAELRDAATRLGALDADDPAASVRAAVSWTHAALEPEQAELFASLGLAPGPDIGLPAAACLAGLPVERVAQALRRLERISLLEEHTAGRFRMHDLVRLYATERAHQDLSPGTPSAALRRLAEFYLHTSYAADRLLSPQRQPIELPEPDEACPPQRLADQGAAWAWFDAEHTNLLATHHLAVDRGWHALIWRLAWALQSFRWRRGLLDENVSMWRAGLLAAERSGDPAAQILAHRLLARAYVLTGLRADASQHIRRSLSLAEAAGDVLAQANAHHGFTLIWSGQDARRAVKHALAALELYRSIGYRVGEADALNTAGWHEAHLGEYDQARAHCEAALVLHREQQDRFGECLTVDSLGYIALHSGRHAEARDHYEQAILLHRGNGNTYAEPDALESLARTEVLLDRPEKARAALERALDLYESQHRDEEAGRVRVALGSLS</sequence>
<dbReference type="Gene3D" id="3.40.50.300">
    <property type="entry name" value="P-loop containing nucleotide triphosphate hydrolases"/>
    <property type="match status" value="1"/>
</dbReference>
<dbReference type="InterPro" id="IPR001387">
    <property type="entry name" value="Cro/C1-type_HTH"/>
</dbReference>
<dbReference type="SUPFAM" id="SSF48452">
    <property type="entry name" value="TPR-like"/>
    <property type="match status" value="2"/>
</dbReference>
<keyword evidence="3" id="KW-1185">Reference proteome</keyword>
<comment type="caution">
    <text evidence="2">The sequence shown here is derived from an EMBL/GenBank/DDBJ whole genome shotgun (WGS) entry which is preliminary data.</text>
</comment>
<dbReference type="InterPro" id="IPR019734">
    <property type="entry name" value="TPR_rpt"/>
</dbReference>
<dbReference type="EMBL" id="JAGGMS010000001">
    <property type="protein sequence ID" value="MBP2182579.1"/>
    <property type="molecule type" value="Genomic_DNA"/>
</dbReference>
<dbReference type="SUPFAM" id="SSF47413">
    <property type="entry name" value="lambda repressor-like DNA-binding domains"/>
    <property type="match status" value="1"/>
</dbReference>
<dbReference type="PANTHER" id="PTHR47691">
    <property type="entry name" value="REGULATOR-RELATED"/>
    <property type="match status" value="1"/>
</dbReference>
<dbReference type="Pfam" id="PF13560">
    <property type="entry name" value="HTH_31"/>
    <property type="match status" value="1"/>
</dbReference>
<name>A0ABS4PT38_9PSEU</name>
<dbReference type="PANTHER" id="PTHR47691:SF3">
    <property type="entry name" value="HTH-TYPE TRANSCRIPTIONAL REGULATOR RV0890C-RELATED"/>
    <property type="match status" value="1"/>
</dbReference>
<dbReference type="InterPro" id="IPR027417">
    <property type="entry name" value="P-loop_NTPase"/>
</dbReference>
<organism evidence="2 3">
    <name type="scientific">Amycolatopsis magusensis</name>
    <dbReference type="NCBI Taxonomy" id="882444"/>
    <lineage>
        <taxon>Bacteria</taxon>
        <taxon>Bacillati</taxon>
        <taxon>Actinomycetota</taxon>
        <taxon>Actinomycetes</taxon>
        <taxon>Pseudonocardiales</taxon>
        <taxon>Pseudonocardiaceae</taxon>
        <taxon>Amycolatopsis</taxon>
    </lineage>
</organism>
<evidence type="ECO:0000259" key="1">
    <source>
        <dbReference type="PROSITE" id="PS50943"/>
    </source>
</evidence>
<dbReference type="Proteomes" id="UP000741013">
    <property type="component" value="Unassembled WGS sequence"/>
</dbReference>
<dbReference type="SUPFAM" id="SSF52540">
    <property type="entry name" value="P-loop containing nucleoside triphosphate hydrolases"/>
    <property type="match status" value="1"/>
</dbReference>
<proteinExistence type="predicted"/>
<dbReference type="SMART" id="SM00028">
    <property type="entry name" value="TPR"/>
    <property type="match status" value="4"/>
</dbReference>
<reference evidence="2 3" key="1">
    <citation type="submission" date="2021-03" db="EMBL/GenBank/DDBJ databases">
        <title>Sequencing the genomes of 1000 actinobacteria strains.</title>
        <authorList>
            <person name="Klenk H.-P."/>
        </authorList>
    </citation>
    <scope>NUCLEOTIDE SEQUENCE [LARGE SCALE GENOMIC DNA]</scope>
    <source>
        <strain evidence="2 3">DSM 45510</strain>
    </source>
</reference>
<dbReference type="PRINTS" id="PR00364">
    <property type="entry name" value="DISEASERSIST"/>
</dbReference>
<dbReference type="PROSITE" id="PS50943">
    <property type="entry name" value="HTH_CROC1"/>
    <property type="match status" value="1"/>
</dbReference>
<dbReference type="SMART" id="SM00530">
    <property type="entry name" value="HTH_XRE"/>
    <property type="match status" value="1"/>
</dbReference>
<dbReference type="Pfam" id="PF13424">
    <property type="entry name" value="TPR_12"/>
    <property type="match status" value="1"/>
</dbReference>
<dbReference type="InterPro" id="IPR010982">
    <property type="entry name" value="Lambda_DNA-bd_dom_sf"/>
</dbReference>
<dbReference type="Gene3D" id="1.25.40.10">
    <property type="entry name" value="Tetratricopeptide repeat domain"/>
    <property type="match status" value="1"/>
</dbReference>
<feature type="domain" description="HTH cro/C1-type" evidence="1">
    <location>
        <begin position="9"/>
        <end position="64"/>
    </location>
</feature>
<dbReference type="CDD" id="cd00093">
    <property type="entry name" value="HTH_XRE"/>
    <property type="match status" value="1"/>
</dbReference>
<accession>A0ABS4PT38</accession>
<evidence type="ECO:0000313" key="2">
    <source>
        <dbReference type="EMBL" id="MBP2182579.1"/>
    </source>
</evidence>